<proteinExistence type="predicted"/>
<protein>
    <recommendedName>
        <fullName evidence="3">DUF4595 domain-containing protein</fullName>
    </recommendedName>
</protein>
<name>H8KTA4_SOLCM</name>
<evidence type="ECO:0000313" key="1">
    <source>
        <dbReference type="EMBL" id="AFD06241.1"/>
    </source>
</evidence>
<sequence length="300" mass="35183">MKTYALYLLMLCFAVIGCQKDIGEDEIQSKVKENKCCKCKDVLFLPEELNVTERYVRYGDTLTYGVEHYKFTYENDQGDLRSIILTYPDGKKDTTLFKYKNGLLDTVIVLNTGPNELSTISKFTFINNQIDTREEFSWDNQNTPSSDGTWTFTWNGNKLSSSFYNFLGKLLFEYDQDTIKSVKTEKTPGYEWAYETSWGDRYYTSNGKNYWAKNINNKEILQYRVPFMAIPSEFDITKVVAIIDNTYPSTPPQRTEVYQYDNKYNDACYPIEINETHTGRDDFPWIKQTIKIKYKKVPLH</sequence>
<keyword evidence="2" id="KW-1185">Reference proteome</keyword>
<dbReference type="RefSeq" id="WP_014679468.1">
    <property type="nucleotide sequence ID" value="NC_017770.1"/>
</dbReference>
<dbReference type="PROSITE" id="PS51257">
    <property type="entry name" value="PROKAR_LIPOPROTEIN"/>
    <property type="match status" value="1"/>
</dbReference>
<dbReference type="EMBL" id="CP003349">
    <property type="protein sequence ID" value="AFD06241.1"/>
    <property type="molecule type" value="Genomic_DNA"/>
</dbReference>
<dbReference type="Proteomes" id="UP000007590">
    <property type="component" value="Chromosome"/>
</dbReference>
<evidence type="ECO:0008006" key="3">
    <source>
        <dbReference type="Google" id="ProtNLM"/>
    </source>
</evidence>
<dbReference type="AlphaFoldDB" id="H8KTA4"/>
<accession>H8KTA4</accession>
<dbReference type="OrthoDB" id="1073003at2"/>
<dbReference type="HOGENOM" id="CLU_939749_0_0_10"/>
<evidence type="ECO:0000313" key="2">
    <source>
        <dbReference type="Proteomes" id="UP000007590"/>
    </source>
</evidence>
<gene>
    <name evidence="1" type="ordered locus">Solca_1137</name>
</gene>
<reference evidence="1" key="1">
    <citation type="submission" date="2012-02" db="EMBL/GenBank/DDBJ databases">
        <title>The complete genome of Solitalea canadensis DSM 3403.</title>
        <authorList>
            <consortium name="US DOE Joint Genome Institute (JGI-PGF)"/>
            <person name="Lucas S."/>
            <person name="Copeland A."/>
            <person name="Lapidus A."/>
            <person name="Glavina del Rio T."/>
            <person name="Dalin E."/>
            <person name="Tice H."/>
            <person name="Bruce D."/>
            <person name="Goodwin L."/>
            <person name="Pitluck S."/>
            <person name="Peters L."/>
            <person name="Ovchinnikova G."/>
            <person name="Lu M."/>
            <person name="Kyrpides N."/>
            <person name="Mavromatis K."/>
            <person name="Ivanova N."/>
            <person name="Brettin T."/>
            <person name="Detter J.C."/>
            <person name="Han C."/>
            <person name="Larimer F."/>
            <person name="Land M."/>
            <person name="Hauser L."/>
            <person name="Markowitz V."/>
            <person name="Cheng J.-F."/>
            <person name="Hugenholtz P."/>
            <person name="Woyke T."/>
            <person name="Wu D."/>
            <person name="Spring S."/>
            <person name="Schroeder M."/>
            <person name="Kopitz M."/>
            <person name="Brambilla E."/>
            <person name="Klenk H.-P."/>
            <person name="Eisen J.A."/>
        </authorList>
    </citation>
    <scope>NUCLEOTIDE SEQUENCE</scope>
    <source>
        <strain evidence="1">DSM 3403</strain>
    </source>
</reference>
<organism evidence="1 2">
    <name type="scientific">Solitalea canadensis (strain ATCC 29591 / DSM 3403 / JCM 21819 / LMG 8368 / NBRC 15130 / NCIMB 12057 / USAM 9D)</name>
    <name type="common">Flexibacter canadensis</name>
    <dbReference type="NCBI Taxonomy" id="929556"/>
    <lineage>
        <taxon>Bacteria</taxon>
        <taxon>Pseudomonadati</taxon>
        <taxon>Bacteroidota</taxon>
        <taxon>Sphingobacteriia</taxon>
        <taxon>Sphingobacteriales</taxon>
        <taxon>Sphingobacteriaceae</taxon>
        <taxon>Solitalea</taxon>
    </lineage>
</organism>
<dbReference type="STRING" id="929556.Solca_1137"/>
<dbReference type="KEGG" id="scn:Solca_1137"/>